<sequence length="335" mass="36420">MAVGAWWLLLAVAHPLGAQTISPVTAAAAGAALSDRLAQLRETVQPRRGGVLGLMGYGAIPSASASTLQVNRNTAGAEDGDPTLTLSQLGFGFEVDESFPLWLEIYASYTRYDPRAVLLGEATRDISVRWNNFTTTLGIGWDFYLADSLYVTPILNVAGGYAASDVALASSFLAWWRNKSEPSALSDVHANVWGVGGSLMLTYFDYSVERQIDVQARYTQLRLQTFGDSLPASRGTSTSSTFGVWGQYRWPTGLEVFRRPLRWVLTGAASYYFGDQRQTTGFAWSTTVGGGIEFDVGRLQFGAMGLEVSRVQFTLNYLYADRNITGASFGLGISF</sequence>
<dbReference type="AlphaFoldDB" id="A0A848E8T1"/>
<organism evidence="2 3">
    <name type="scientific">Neoroseomonas marina</name>
    <dbReference type="NCBI Taxonomy" id="1232220"/>
    <lineage>
        <taxon>Bacteria</taxon>
        <taxon>Pseudomonadati</taxon>
        <taxon>Pseudomonadota</taxon>
        <taxon>Alphaproteobacteria</taxon>
        <taxon>Acetobacterales</taxon>
        <taxon>Acetobacteraceae</taxon>
        <taxon>Neoroseomonas</taxon>
    </lineage>
</organism>
<protein>
    <recommendedName>
        <fullName evidence="4">Autotransporter domain-containing protein</fullName>
    </recommendedName>
</protein>
<keyword evidence="1" id="KW-0732">Signal</keyword>
<feature type="signal peptide" evidence="1">
    <location>
        <begin position="1"/>
        <end position="18"/>
    </location>
</feature>
<name>A0A848E8T1_9PROT</name>
<evidence type="ECO:0000313" key="3">
    <source>
        <dbReference type="Proteomes" id="UP000548582"/>
    </source>
</evidence>
<accession>A0A848E8T1</accession>
<gene>
    <name evidence="2" type="ORF">GWK16_06335</name>
</gene>
<reference evidence="2 3" key="1">
    <citation type="submission" date="2020-03" db="EMBL/GenBank/DDBJ databases">
        <authorList>
            <person name="Sun Q."/>
        </authorList>
    </citation>
    <scope>NUCLEOTIDE SEQUENCE [LARGE SCALE GENOMIC DNA]</scope>
    <source>
        <strain evidence="2 3">JC162</strain>
    </source>
</reference>
<comment type="caution">
    <text evidence="2">The sequence shown here is derived from an EMBL/GenBank/DDBJ whole genome shotgun (WGS) entry which is preliminary data.</text>
</comment>
<proteinExistence type="predicted"/>
<dbReference type="Proteomes" id="UP000548582">
    <property type="component" value="Unassembled WGS sequence"/>
</dbReference>
<evidence type="ECO:0008006" key="4">
    <source>
        <dbReference type="Google" id="ProtNLM"/>
    </source>
</evidence>
<dbReference type="EMBL" id="JABBKX010000002">
    <property type="protein sequence ID" value="NMJ40851.1"/>
    <property type="molecule type" value="Genomic_DNA"/>
</dbReference>
<feature type="chain" id="PRO_5032291180" description="Autotransporter domain-containing protein" evidence="1">
    <location>
        <begin position="19"/>
        <end position="335"/>
    </location>
</feature>
<keyword evidence="3" id="KW-1185">Reference proteome</keyword>
<evidence type="ECO:0000256" key="1">
    <source>
        <dbReference type="SAM" id="SignalP"/>
    </source>
</evidence>
<evidence type="ECO:0000313" key="2">
    <source>
        <dbReference type="EMBL" id="NMJ40851.1"/>
    </source>
</evidence>